<dbReference type="STRING" id="796943.HMPREF9625_01031"/>
<proteinExistence type="predicted"/>
<organism evidence="1 2">
    <name type="scientific">Oribacterium parvum ACB1</name>
    <dbReference type="NCBI Taxonomy" id="796943"/>
    <lineage>
        <taxon>Bacteria</taxon>
        <taxon>Bacillati</taxon>
        <taxon>Bacillota</taxon>
        <taxon>Clostridia</taxon>
        <taxon>Lachnospirales</taxon>
        <taxon>Lachnospiraceae</taxon>
        <taxon>Oribacterium</taxon>
    </lineage>
</organism>
<dbReference type="Proteomes" id="UP000018461">
    <property type="component" value="Unassembled WGS sequence"/>
</dbReference>
<keyword evidence="2" id="KW-1185">Reference proteome</keyword>
<gene>
    <name evidence="1" type="ORF">HMPREF9625_01031</name>
</gene>
<name>G9WNU8_9FIRM</name>
<comment type="caution">
    <text evidence="1">The sequence shown here is derived from an EMBL/GenBank/DDBJ whole genome shotgun (WGS) entry which is preliminary data.</text>
</comment>
<reference evidence="1" key="2">
    <citation type="submission" date="2013-03" db="EMBL/GenBank/DDBJ databases">
        <title>The Genome Sequence of Oribacterium sp. ACB1.</title>
        <authorList>
            <consortium name="The Broad Institute Genomics Platform"/>
            <consortium name="The Broad Institute Genome Sequencing Center for Infectious Disease"/>
            <person name="Earl A."/>
            <person name="Ward D."/>
            <person name="Feldgarden M."/>
            <person name="Gevers D."/>
            <person name="Sizova M."/>
            <person name="Hazen A."/>
            <person name="Epstein S."/>
            <person name="Walker B."/>
            <person name="Young S."/>
            <person name="Zeng Q."/>
            <person name="Gargeya S."/>
            <person name="Fitzgerald M."/>
            <person name="Haas B."/>
            <person name="Abouelleil A."/>
            <person name="Allen A.W."/>
            <person name="Alvarado L."/>
            <person name="Arachchi H.M."/>
            <person name="Berlin A.M."/>
            <person name="Chapman S.B."/>
            <person name="Gainer-Dewar J."/>
            <person name="Goldberg J."/>
            <person name="Griggs A."/>
            <person name="Gujja S."/>
            <person name="Hansen M."/>
            <person name="Howarth C."/>
            <person name="Imamovic A."/>
            <person name="Ireland A."/>
            <person name="Larimer J."/>
            <person name="McCowan C."/>
            <person name="Murphy C."/>
            <person name="Pearson M."/>
            <person name="Poon T.W."/>
            <person name="Priest M."/>
            <person name="Roberts A."/>
            <person name="Saif S."/>
            <person name="Shea T."/>
            <person name="Sisk P."/>
            <person name="Sykes S."/>
            <person name="Wortman J."/>
            <person name="Nusbaum C."/>
            <person name="Birren B."/>
        </authorList>
    </citation>
    <scope>NUCLEOTIDE SEQUENCE [LARGE SCALE GENOMIC DNA]</scope>
    <source>
        <strain evidence="1">ACB1</strain>
    </source>
</reference>
<dbReference type="HOGENOM" id="CLU_2618585_0_0_9"/>
<dbReference type="RefSeq" id="WP_009534887.1">
    <property type="nucleotide sequence ID" value="NZ_KE148312.1"/>
</dbReference>
<evidence type="ECO:0000313" key="2">
    <source>
        <dbReference type="Proteomes" id="UP000018461"/>
    </source>
</evidence>
<reference evidence="1" key="1">
    <citation type="submission" date="2011-08" db="EMBL/GenBank/DDBJ databases">
        <authorList>
            <consortium name="The Broad Institute Genome Sequencing Platform"/>
            <person name="Earl A."/>
            <person name="Ward D."/>
            <person name="Feldgarden M."/>
            <person name="Gevers D."/>
            <person name="Sizova M."/>
            <person name="Hazen A."/>
            <person name="Epstein S."/>
            <person name="Young S.K."/>
            <person name="Zeng Q."/>
            <person name="Gargeya S."/>
            <person name="Fitzgerald M."/>
            <person name="Haas B."/>
            <person name="Abouelleil A."/>
            <person name="Alvarado L."/>
            <person name="Arachchi H.M."/>
            <person name="Berlin A."/>
            <person name="Brown A."/>
            <person name="Chapman S.B."/>
            <person name="Chen Z."/>
            <person name="Dunbar C."/>
            <person name="Freedman E."/>
            <person name="Gearin G."/>
            <person name="Gellesch M."/>
            <person name="Goldberg J."/>
            <person name="Griggs A."/>
            <person name="Gujja S."/>
            <person name="Heiman D."/>
            <person name="Howarth C."/>
            <person name="Larson L."/>
            <person name="Lui A."/>
            <person name="MacDonald P.J.P."/>
            <person name="Montmayeur A."/>
            <person name="Murphy C."/>
            <person name="Neiman D."/>
            <person name="Pearson M."/>
            <person name="Priest M."/>
            <person name="Roberts A."/>
            <person name="Saif S."/>
            <person name="Shea T."/>
            <person name="Shenoy N."/>
            <person name="Sisk P."/>
            <person name="Stolte C."/>
            <person name="Sykes S."/>
            <person name="Wortman J."/>
            <person name="Nusbaum C."/>
            <person name="Birren B."/>
        </authorList>
    </citation>
    <scope>NUCLEOTIDE SEQUENCE</scope>
    <source>
        <strain evidence="1">ACB1</strain>
    </source>
</reference>
<accession>G9WNU8</accession>
<evidence type="ECO:0000313" key="1">
    <source>
        <dbReference type="EMBL" id="EHL10835.1"/>
    </source>
</evidence>
<dbReference type="PATRIC" id="fig|796943.3.peg.1457"/>
<dbReference type="AlphaFoldDB" id="G9WNU8"/>
<dbReference type="EMBL" id="AFZC02000003">
    <property type="protein sequence ID" value="EHL10835.1"/>
    <property type="molecule type" value="Genomic_DNA"/>
</dbReference>
<sequence>MLALNGYYDGKQIQTFEQVHAKKNQKLIITVLDEFIEEKPLKASTSARGSLSKYANTNLWNKENNAWNEMVGKKYGST</sequence>
<protein>
    <submittedName>
        <fullName evidence="1">Uncharacterized protein</fullName>
    </submittedName>
</protein>